<comment type="caution">
    <text evidence="3">The sequence shown here is derived from an EMBL/GenBank/DDBJ whole genome shotgun (WGS) entry which is preliminary data.</text>
</comment>
<protein>
    <submittedName>
        <fullName evidence="3">DUF2520 domain-containing protein</fullName>
    </submittedName>
</protein>
<evidence type="ECO:0000259" key="2">
    <source>
        <dbReference type="Pfam" id="PF10728"/>
    </source>
</evidence>
<dbReference type="InterPro" id="IPR018931">
    <property type="entry name" value="DUF2520"/>
</dbReference>
<dbReference type="Pfam" id="PF10727">
    <property type="entry name" value="Rossmann-like"/>
    <property type="match status" value="1"/>
</dbReference>
<dbReference type="Pfam" id="PF10728">
    <property type="entry name" value="DUF2520"/>
    <property type="match status" value="1"/>
</dbReference>
<dbReference type="SUPFAM" id="SSF48179">
    <property type="entry name" value="6-phosphogluconate dehydrogenase C-terminal domain-like"/>
    <property type="match status" value="1"/>
</dbReference>
<dbReference type="Proteomes" id="UP000614200">
    <property type="component" value="Unassembled WGS sequence"/>
</dbReference>
<keyword evidence="4" id="KW-1185">Reference proteome</keyword>
<dbReference type="Gene3D" id="1.10.1040.20">
    <property type="entry name" value="ProC-like, C-terminal domain"/>
    <property type="match status" value="1"/>
</dbReference>
<dbReference type="InterPro" id="IPR008927">
    <property type="entry name" value="6-PGluconate_DH-like_C_sf"/>
</dbReference>
<dbReference type="InterPro" id="IPR037108">
    <property type="entry name" value="TM1727-like_C_sf"/>
</dbReference>
<accession>A0ABR9ZYD8</accession>
<feature type="domain" description="Putative oxidoreductase/dehydrogenase Rossmann-like" evidence="1">
    <location>
        <begin position="2"/>
        <end position="103"/>
    </location>
</feature>
<evidence type="ECO:0000313" key="4">
    <source>
        <dbReference type="Proteomes" id="UP000614200"/>
    </source>
</evidence>
<proteinExistence type="predicted"/>
<dbReference type="RefSeq" id="WP_194703626.1">
    <property type="nucleotide sequence ID" value="NZ_JADKNH010000015.1"/>
</dbReference>
<sequence length="282" mass="30912">MKFGFVGAGKVGQTFGRYLSQNGYPVVGYYSRTYAHAENAAIAVQGRAYDSLESLAQDSEMIVLTVTDQMIEGVSRALCHLKTQGQVRFVVHMSGALSARILERREGIQYASIHPMQSFAKVEEALAQMPNTVFGIEGDEQAVSVFEDIFRAVGNDIIKLTEAQKVNYHLAAVIVSNYLVTLMQFGLSQMAAIGIEESTGIKALLPLIRGTLANVETFGPEKALTGPIVRGDYQTVKAHLHAMDHEAEALYKHLGRETLKLALAQGMNTENVLALRHLLEEE</sequence>
<name>A0ABR9ZYD8_9FIRM</name>
<gene>
    <name evidence="3" type="ORF">ISU02_20035</name>
</gene>
<dbReference type="SUPFAM" id="SSF51735">
    <property type="entry name" value="NAD(P)-binding Rossmann-fold domains"/>
    <property type="match status" value="1"/>
</dbReference>
<evidence type="ECO:0000313" key="3">
    <source>
        <dbReference type="EMBL" id="MBF4695391.1"/>
    </source>
</evidence>
<feature type="domain" description="DUF2520" evidence="2">
    <location>
        <begin position="133"/>
        <end position="258"/>
    </location>
</feature>
<dbReference type="Gene3D" id="3.40.50.720">
    <property type="entry name" value="NAD(P)-binding Rossmann-like Domain"/>
    <property type="match status" value="1"/>
</dbReference>
<evidence type="ECO:0000259" key="1">
    <source>
        <dbReference type="Pfam" id="PF10727"/>
    </source>
</evidence>
<organism evidence="3 4">
    <name type="scientific">Fusibacter ferrireducens</name>
    <dbReference type="NCBI Taxonomy" id="2785058"/>
    <lineage>
        <taxon>Bacteria</taxon>
        <taxon>Bacillati</taxon>
        <taxon>Bacillota</taxon>
        <taxon>Clostridia</taxon>
        <taxon>Eubacteriales</taxon>
        <taxon>Eubacteriales Family XII. Incertae Sedis</taxon>
        <taxon>Fusibacter</taxon>
    </lineage>
</organism>
<dbReference type="EMBL" id="JADKNH010000015">
    <property type="protein sequence ID" value="MBF4695391.1"/>
    <property type="molecule type" value="Genomic_DNA"/>
</dbReference>
<dbReference type="InterPro" id="IPR036291">
    <property type="entry name" value="NAD(P)-bd_dom_sf"/>
</dbReference>
<reference evidence="3 4" key="1">
    <citation type="submission" date="2020-11" db="EMBL/GenBank/DDBJ databases">
        <title>Fusibacter basophilias sp. nov.</title>
        <authorList>
            <person name="Qiu D."/>
        </authorList>
    </citation>
    <scope>NUCLEOTIDE SEQUENCE [LARGE SCALE GENOMIC DNA]</scope>
    <source>
        <strain evidence="3 4">Q10-2</strain>
    </source>
</reference>
<dbReference type="PANTHER" id="PTHR40459:SF1">
    <property type="entry name" value="CONSERVED HYPOTHETICAL ALANINE AND LEUCINE RICH PROTEIN"/>
    <property type="match status" value="1"/>
</dbReference>
<dbReference type="InterPro" id="IPR019665">
    <property type="entry name" value="OxRdtase/DH_put_Rossmann_dom"/>
</dbReference>
<dbReference type="PANTHER" id="PTHR40459">
    <property type="entry name" value="CONSERVED HYPOTHETICAL ALANINE AND LEUCINE RICH PROTEIN"/>
    <property type="match status" value="1"/>
</dbReference>